<dbReference type="AlphaFoldDB" id="A0AAD4N0L5"/>
<comment type="caution">
    <text evidence="1">The sequence shown here is derived from an EMBL/GenBank/DDBJ whole genome shotgun (WGS) entry which is preliminary data.</text>
</comment>
<dbReference type="EMBL" id="JAKKPZ010000021">
    <property type="protein sequence ID" value="KAI1711550.1"/>
    <property type="molecule type" value="Genomic_DNA"/>
</dbReference>
<keyword evidence="2" id="KW-1185">Reference proteome</keyword>
<evidence type="ECO:0000313" key="1">
    <source>
        <dbReference type="EMBL" id="KAI1711550.1"/>
    </source>
</evidence>
<dbReference type="Proteomes" id="UP001201812">
    <property type="component" value="Unassembled WGS sequence"/>
</dbReference>
<evidence type="ECO:0000313" key="2">
    <source>
        <dbReference type="Proteomes" id="UP001201812"/>
    </source>
</evidence>
<evidence type="ECO:0008006" key="3">
    <source>
        <dbReference type="Google" id="ProtNLM"/>
    </source>
</evidence>
<gene>
    <name evidence="1" type="ORF">DdX_10011</name>
</gene>
<accession>A0AAD4N0L5</accession>
<reference evidence="1" key="1">
    <citation type="submission" date="2022-01" db="EMBL/GenBank/DDBJ databases">
        <title>Genome Sequence Resource for Two Populations of Ditylenchus destructor, the Migratory Endoparasitic Phytonematode.</title>
        <authorList>
            <person name="Zhang H."/>
            <person name="Lin R."/>
            <person name="Xie B."/>
        </authorList>
    </citation>
    <scope>NUCLEOTIDE SEQUENCE</scope>
    <source>
        <strain evidence="1">BazhouSP</strain>
    </source>
</reference>
<sequence>MSSTAAKPNFSNDTIRTCMTFLGRRQLYKLTLISRRLKQIFEENEEFAIAPYLVYDYLWYEQRQWKWITYDDKKSPFNSMPAEAVTEMATSKFLRFKNSIFVFDMDSSPFEVLPAISHIWDDRNLSLSCGNVFMPNSDLIDKISTCRKLHFKGDFSISLIPELLKGNCEIFDICDDRPPPISMPVNTVLDFLFKPVQKPNECRTVRIRANQYPDDHVCREIADKIKEKFEATSTPLNFKFAWNHNNPSGWMLASFNEETKTHLCIGVSRIGLSLVTASEGHKAQVLDEDD</sequence>
<organism evidence="1 2">
    <name type="scientific">Ditylenchus destructor</name>
    <dbReference type="NCBI Taxonomy" id="166010"/>
    <lineage>
        <taxon>Eukaryota</taxon>
        <taxon>Metazoa</taxon>
        <taxon>Ecdysozoa</taxon>
        <taxon>Nematoda</taxon>
        <taxon>Chromadorea</taxon>
        <taxon>Rhabditida</taxon>
        <taxon>Tylenchina</taxon>
        <taxon>Tylenchomorpha</taxon>
        <taxon>Sphaerularioidea</taxon>
        <taxon>Anguinidae</taxon>
        <taxon>Anguininae</taxon>
        <taxon>Ditylenchus</taxon>
    </lineage>
</organism>
<proteinExistence type="predicted"/>
<protein>
    <recommendedName>
        <fullName evidence="3">F-box domain-containing protein</fullName>
    </recommendedName>
</protein>
<name>A0AAD4N0L5_9BILA</name>